<dbReference type="AlphaFoldDB" id="A0A1Q3CE43"/>
<dbReference type="SMART" id="SM00369">
    <property type="entry name" value="LRR_TYP"/>
    <property type="match status" value="8"/>
</dbReference>
<keyword evidence="5" id="KW-0964">Secreted</keyword>
<dbReference type="EMBL" id="BDDD01001779">
    <property type="protein sequence ID" value="GAV78373.1"/>
    <property type="molecule type" value="Genomic_DNA"/>
</dbReference>
<comment type="similarity">
    <text evidence="3">Belongs to the RLP family.</text>
</comment>
<evidence type="ECO:0000256" key="11">
    <source>
        <dbReference type="ARBA" id="ARBA00023136"/>
    </source>
</evidence>
<keyword evidence="9" id="KW-0677">Repeat</keyword>
<keyword evidence="5" id="KW-0134">Cell wall</keyword>
<keyword evidence="20" id="KW-1185">Reference proteome</keyword>
<dbReference type="InParanoid" id="A0A1Q3CE43"/>
<evidence type="ECO:0000259" key="18">
    <source>
        <dbReference type="Pfam" id="PF23598"/>
    </source>
</evidence>
<dbReference type="PRINTS" id="PR00019">
    <property type="entry name" value="LEURICHRPT"/>
</dbReference>
<dbReference type="SUPFAM" id="SSF52058">
    <property type="entry name" value="L domain-like"/>
    <property type="match status" value="2"/>
</dbReference>
<keyword evidence="13" id="KW-0325">Glycoprotein</keyword>
<keyword evidence="8" id="KW-0732">Signal</keyword>
<evidence type="ECO:0000256" key="16">
    <source>
        <dbReference type="SAM" id="Phobius"/>
    </source>
</evidence>
<dbReference type="InterPro" id="IPR001611">
    <property type="entry name" value="Leu-rich_rpt"/>
</dbReference>
<dbReference type="PROSITE" id="PS51450">
    <property type="entry name" value="LRR"/>
    <property type="match status" value="1"/>
</dbReference>
<evidence type="ECO:0000256" key="2">
    <source>
        <dbReference type="ARBA" id="ARBA00004251"/>
    </source>
</evidence>
<evidence type="ECO:0000256" key="14">
    <source>
        <dbReference type="ARBA" id="ARBA00038043"/>
    </source>
</evidence>
<feature type="domain" description="Disease resistance R13L4/SHOC-2-like LRR" evidence="18">
    <location>
        <begin position="91"/>
        <end position="275"/>
    </location>
</feature>
<keyword evidence="11 16" id="KW-0472">Membrane</keyword>
<comment type="subcellular location">
    <subcellularLocation>
        <location evidence="2">Cell membrane</location>
        <topology evidence="2">Single-pass type I membrane protein</topology>
    </subcellularLocation>
    <subcellularLocation>
        <location evidence="1">Secreted</location>
        <location evidence="1">Cell wall</location>
    </subcellularLocation>
</comment>
<sequence length="748" mass="84096">DSTCILQVVQWQPLCHGDERSTLLQFVESYTINNSACLEASAYLNIASWKYEGESTECCSWDGIECDEDTGHVVSVDLSRSCLHGTIDPNSSLFRLVHLQWLSLAENSFTGPIPYSLGNLTNLNSLYLDSNNFFGPIPSSFSQLTQLTSLYIHYNQINGQIPVWIGNLTRLTEIFFYNNHLDGPVPESISQLVHIEYLFIDHNNLSGEVDFEYFFPKFKNLTHLDLSNNNLSVIFKPNINVTALPKFETLGLGSCNLNEFPYIIQNQDKLELLILSSNNLHGQIPESFCNSSKDTLTSLYLDANFLTGFDSFPVVLPWSNLQYLNLAKNILQGSLPIPQPSIISYNVSDNRLTGQVSPVFCNTTLQFLDLSNNSLDGMLPQCLGNISNSLLLLNLQNNFFYGDIIRTFVNGCKLRMINLSQNRLQGNIPRSLASCTNLEFLNLGNNQIYDTFPSWLGTLTEFKVLILGSNEFHGEIEEPKSEFDFPMLRIVDLSNNSFTGKLPSQQFEIWNAMKNFDADRLRYLGQDTSYTILNYFYWTMVITNKGTETYYGRVQEFLVAIDLSSNRFEGEIPGDIGNMKALRLLNLSNNVLIGHIPSSFENLTQLEALDLSQNNLSGEIPQQLSQLSFLSFLNVSQNNLTGSIPQGGQFYTFPNNSFEGNSGLCGDPLSKKCGTLPPPPSSTGEEGRSSSSLQEFGWRVVLMGYACGLVVGVFVGYIVMKRKPEWFMTTFGMRRQKMIGVKKRGCRR</sequence>
<evidence type="ECO:0000256" key="9">
    <source>
        <dbReference type="ARBA" id="ARBA00022737"/>
    </source>
</evidence>
<keyword evidence="12" id="KW-0675">Receptor</keyword>
<reference evidence="20" key="1">
    <citation type="submission" date="2016-04" db="EMBL/GenBank/DDBJ databases">
        <title>Cephalotus genome sequencing.</title>
        <authorList>
            <person name="Fukushima K."/>
            <person name="Hasebe M."/>
            <person name="Fang X."/>
        </authorList>
    </citation>
    <scope>NUCLEOTIDE SEQUENCE [LARGE SCALE GENOMIC DNA]</scope>
    <source>
        <strain evidence="20">cv. St1</strain>
    </source>
</reference>
<evidence type="ECO:0000256" key="4">
    <source>
        <dbReference type="ARBA" id="ARBA00022475"/>
    </source>
</evidence>
<name>A0A1Q3CE43_CEPFO</name>
<dbReference type="PANTHER" id="PTHR48061:SF12">
    <property type="entry name" value="DISEASE RESISTANCE LIKE PROTEIN"/>
    <property type="match status" value="1"/>
</dbReference>
<evidence type="ECO:0000256" key="7">
    <source>
        <dbReference type="ARBA" id="ARBA00022692"/>
    </source>
</evidence>
<dbReference type="FunFam" id="3.80.10.10:FF:000095">
    <property type="entry name" value="LRR receptor-like serine/threonine-protein kinase GSO1"/>
    <property type="match status" value="2"/>
</dbReference>
<gene>
    <name evidence="19" type="ORF">CFOL_v3_21841</name>
</gene>
<dbReference type="Gene3D" id="3.80.10.10">
    <property type="entry name" value="Ribonuclease Inhibitor"/>
    <property type="match status" value="3"/>
</dbReference>
<dbReference type="GO" id="GO:0009653">
    <property type="term" value="P:anatomical structure morphogenesis"/>
    <property type="evidence" value="ECO:0007669"/>
    <property type="project" value="UniProtKB-ARBA"/>
</dbReference>
<evidence type="ECO:0000256" key="8">
    <source>
        <dbReference type="ARBA" id="ARBA00022729"/>
    </source>
</evidence>
<dbReference type="InterPro" id="IPR025875">
    <property type="entry name" value="Leu-rich_rpt_4"/>
</dbReference>
<dbReference type="GO" id="GO:0099402">
    <property type="term" value="P:plant organ development"/>
    <property type="evidence" value="ECO:0007669"/>
    <property type="project" value="UniProtKB-ARBA"/>
</dbReference>
<feature type="transmembrane region" description="Helical" evidence="16">
    <location>
        <begin position="696"/>
        <end position="719"/>
    </location>
</feature>
<dbReference type="Pfam" id="PF00560">
    <property type="entry name" value="LRR_1"/>
    <property type="match status" value="5"/>
</dbReference>
<evidence type="ECO:0000313" key="20">
    <source>
        <dbReference type="Proteomes" id="UP000187406"/>
    </source>
</evidence>
<dbReference type="FunFam" id="3.80.10.10:FF:000400">
    <property type="entry name" value="Nuclear pore complex protein NUP107"/>
    <property type="match status" value="1"/>
</dbReference>
<evidence type="ECO:0000256" key="10">
    <source>
        <dbReference type="ARBA" id="ARBA00022989"/>
    </source>
</evidence>
<dbReference type="PANTHER" id="PTHR48061">
    <property type="entry name" value="LEUCINE-RICH REPEAT RECEPTOR PROTEIN KINASE EMS1-LIKE-RELATED"/>
    <property type="match status" value="1"/>
</dbReference>
<dbReference type="InterPro" id="IPR032675">
    <property type="entry name" value="LRR_dom_sf"/>
</dbReference>
<evidence type="ECO:0000259" key="17">
    <source>
        <dbReference type="Pfam" id="PF08263"/>
    </source>
</evidence>
<evidence type="ECO:0000256" key="5">
    <source>
        <dbReference type="ARBA" id="ARBA00022512"/>
    </source>
</evidence>
<dbReference type="InterPro" id="IPR046956">
    <property type="entry name" value="RLP23-like"/>
</dbReference>
<organism evidence="19 20">
    <name type="scientific">Cephalotus follicularis</name>
    <name type="common">Albany pitcher plant</name>
    <dbReference type="NCBI Taxonomy" id="3775"/>
    <lineage>
        <taxon>Eukaryota</taxon>
        <taxon>Viridiplantae</taxon>
        <taxon>Streptophyta</taxon>
        <taxon>Embryophyta</taxon>
        <taxon>Tracheophyta</taxon>
        <taxon>Spermatophyta</taxon>
        <taxon>Magnoliopsida</taxon>
        <taxon>eudicotyledons</taxon>
        <taxon>Gunneridae</taxon>
        <taxon>Pentapetalae</taxon>
        <taxon>rosids</taxon>
        <taxon>fabids</taxon>
        <taxon>Oxalidales</taxon>
        <taxon>Cephalotaceae</taxon>
        <taxon>Cephalotus</taxon>
    </lineage>
</organism>
<evidence type="ECO:0000256" key="1">
    <source>
        <dbReference type="ARBA" id="ARBA00004191"/>
    </source>
</evidence>
<keyword evidence="7 16" id="KW-0812">Transmembrane</keyword>
<proteinExistence type="inferred from homology"/>
<feature type="non-terminal residue" evidence="19">
    <location>
        <position position="1"/>
    </location>
</feature>
<evidence type="ECO:0000256" key="15">
    <source>
        <dbReference type="SAM" id="MobiDB-lite"/>
    </source>
</evidence>
<protein>
    <submittedName>
        <fullName evidence="19">LRR_1 domain-containing protein/LRRNT_2 domain-containing protein/LRR_4 domain-containing protein/LRR_6 domain-containing protein/LRR_8 domain-containing protein</fullName>
    </submittedName>
</protein>
<dbReference type="Pfam" id="PF12799">
    <property type="entry name" value="LRR_4"/>
    <property type="match status" value="1"/>
</dbReference>
<feature type="domain" description="Leucine-rich repeat-containing N-terminal plant-type" evidence="17">
    <location>
        <begin position="17"/>
        <end position="67"/>
    </location>
</feature>
<dbReference type="Proteomes" id="UP000187406">
    <property type="component" value="Unassembled WGS sequence"/>
</dbReference>
<comment type="similarity">
    <text evidence="14">Belongs to the polygalacturonase-inhibiting protein family.</text>
</comment>
<dbReference type="InterPro" id="IPR055414">
    <property type="entry name" value="LRR_R13L4/SHOC2-like"/>
</dbReference>
<dbReference type="FunCoup" id="A0A1Q3CE43">
    <property type="interactions" value="133"/>
</dbReference>
<keyword evidence="4" id="KW-1003">Cell membrane</keyword>
<evidence type="ECO:0000256" key="13">
    <source>
        <dbReference type="ARBA" id="ARBA00023180"/>
    </source>
</evidence>
<evidence type="ECO:0000256" key="3">
    <source>
        <dbReference type="ARBA" id="ARBA00009592"/>
    </source>
</evidence>
<dbReference type="InterPro" id="IPR003591">
    <property type="entry name" value="Leu-rich_rpt_typical-subtyp"/>
</dbReference>
<dbReference type="Pfam" id="PF23598">
    <property type="entry name" value="LRR_14"/>
    <property type="match status" value="1"/>
</dbReference>
<feature type="region of interest" description="Disordered" evidence="15">
    <location>
        <begin position="669"/>
        <end position="690"/>
    </location>
</feature>
<dbReference type="SMART" id="SM00365">
    <property type="entry name" value="LRR_SD22"/>
    <property type="match status" value="5"/>
</dbReference>
<comment type="caution">
    <text evidence="19">The sequence shown here is derived from an EMBL/GenBank/DDBJ whole genome shotgun (WGS) entry which is preliminary data.</text>
</comment>
<evidence type="ECO:0000313" key="19">
    <source>
        <dbReference type="EMBL" id="GAV78373.1"/>
    </source>
</evidence>
<dbReference type="OrthoDB" id="442066at2759"/>
<accession>A0A1Q3CE43</accession>
<evidence type="ECO:0000256" key="12">
    <source>
        <dbReference type="ARBA" id="ARBA00023170"/>
    </source>
</evidence>
<evidence type="ECO:0000256" key="6">
    <source>
        <dbReference type="ARBA" id="ARBA00022614"/>
    </source>
</evidence>
<dbReference type="GO" id="GO:0005886">
    <property type="term" value="C:plasma membrane"/>
    <property type="evidence" value="ECO:0007669"/>
    <property type="project" value="UniProtKB-SubCell"/>
</dbReference>
<dbReference type="InterPro" id="IPR013210">
    <property type="entry name" value="LRR_N_plant-typ"/>
</dbReference>
<dbReference type="Pfam" id="PF08263">
    <property type="entry name" value="LRRNT_2"/>
    <property type="match status" value="1"/>
</dbReference>
<dbReference type="STRING" id="3775.A0A1Q3CE43"/>
<keyword evidence="6" id="KW-0433">Leucine-rich repeat</keyword>
<keyword evidence="10 16" id="KW-1133">Transmembrane helix</keyword>